<proteinExistence type="predicted"/>
<dbReference type="EnsemblPlants" id="Bo2g160710.1">
    <property type="protein sequence ID" value="Bo2g160710.1"/>
    <property type="gene ID" value="Bo2g160710"/>
</dbReference>
<name>A0A0D3AXY8_BRAOL</name>
<dbReference type="Proteomes" id="UP000032141">
    <property type="component" value="Chromosome C2"/>
</dbReference>
<dbReference type="AlphaFoldDB" id="A0A0D3AXY8"/>
<evidence type="ECO:0000313" key="3">
    <source>
        <dbReference type="Proteomes" id="UP000032141"/>
    </source>
</evidence>
<accession>A0A0D3AXY8</accession>
<evidence type="ECO:0000256" key="1">
    <source>
        <dbReference type="SAM" id="MobiDB-lite"/>
    </source>
</evidence>
<evidence type="ECO:0000313" key="2">
    <source>
        <dbReference type="EnsemblPlants" id="Bo2g160710.1"/>
    </source>
</evidence>
<sequence>MNKRMVQGLVSPRKRPSAKAGIRKGDGFKKVEEKVRQTLYRAHQNPDFMDRSFEEEKLWWQVILREQMSRGYYRRSRSVCLVIRRYMEKLKYRSLVEENILLLASLSHKRSQTLLLYWNNKNVRCPNGEWEFNCGVSLVTINYQRKDRECQGYGVNNQTQGYLYCSTELISINLMRLLYWNNRSGRKDIGLWMVLRFCRIRKRITEGACRCGLWSHQTEDSHIAH</sequence>
<protein>
    <submittedName>
        <fullName evidence="2">Uncharacterized protein</fullName>
    </submittedName>
</protein>
<dbReference type="HOGENOM" id="CLU_1231410_0_0_1"/>
<reference evidence="2 3" key="1">
    <citation type="journal article" date="2014" name="Genome Biol.">
        <title>Transcriptome and methylome profiling reveals relics of genome dominance in the mesopolyploid Brassica oleracea.</title>
        <authorList>
            <person name="Parkin I.A."/>
            <person name="Koh C."/>
            <person name="Tang H."/>
            <person name="Robinson S.J."/>
            <person name="Kagale S."/>
            <person name="Clarke W.E."/>
            <person name="Town C.D."/>
            <person name="Nixon J."/>
            <person name="Krishnakumar V."/>
            <person name="Bidwell S.L."/>
            <person name="Denoeud F."/>
            <person name="Belcram H."/>
            <person name="Links M.G."/>
            <person name="Just J."/>
            <person name="Clarke C."/>
            <person name="Bender T."/>
            <person name="Huebert T."/>
            <person name="Mason A.S."/>
            <person name="Pires J.C."/>
            <person name="Barker G."/>
            <person name="Moore J."/>
            <person name="Walley P.G."/>
            <person name="Manoli S."/>
            <person name="Batley J."/>
            <person name="Edwards D."/>
            <person name="Nelson M.N."/>
            <person name="Wang X."/>
            <person name="Paterson A.H."/>
            <person name="King G."/>
            <person name="Bancroft I."/>
            <person name="Chalhoub B."/>
            <person name="Sharpe A.G."/>
        </authorList>
    </citation>
    <scope>NUCLEOTIDE SEQUENCE</scope>
    <source>
        <strain evidence="2 3">cv. TO1000</strain>
    </source>
</reference>
<dbReference type="OMA" id="HQTEDSH"/>
<dbReference type="Gramene" id="Bo2g160710.1">
    <property type="protein sequence ID" value="Bo2g160710.1"/>
    <property type="gene ID" value="Bo2g160710"/>
</dbReference>
<reference evidence="2" key="2">
    <citation type="submission" date="2015-03" db="UniProtKB">
        <authorList>
            <consortium name="EnsemblPlants"/>
        </authorList>
    </citation>
    <scope>IDENTIFICATION</scope>
</reference>
<organism evidence="2 3">
    <name type="scientific">Brassica oleracea var. oleracea</name>
    <dbReference type="NCBI Taxonomy" id="109376"/>
    <lineage>
        <taxon>Eukaryota</taxon>
        <taxon>Viridiplantae</taxon>
        <taxon>Streptophyta</taxon>
        <taxon>Embryophyta</taxon>
        <taxon>Tracheophyta</taxon>
        <taxon>Spermatophyta</taxon>
        <taxon>Magnoliopsida</taxon>
        <taxon>eudicotyledons</taxon>
        <taxon>Gunneridae</taxon>
        <taxon>Pentapetalae</taxon>
        <taxon>rosids</taxon>
        <taxon>malvids</taxon>
        <taxon>Brassicales</taxon>
        <taxon>Brassicaceae</taxon>
        <taxon>Brassiceae</taxon>
        <taxon>Brassica</taxon>
    </lineage>
</organism>
<keyword evidence="3" id="KW-1185">Reference proteome</keyword>
<feature type="region of interest" description="Disordered" evidence="1">
    <location>
        <begin position="1"/>
        <end position="22"/>
    </location>
</feature>